<name>A0A6J1GT17_CUCMO</name>
<evidence type="ECO:0000313" key="2">
    <source>
        <dbReference type="Proteomes" id="UP000504609"/>
    </source>
</evidence>
<dbReference type="PANTHER" id="PTHR33083">
    <property type="entry name" value="EXPRESSED PROTEIN"/>
    <property type="match status" value="1"/>
</dbReference>
<organism evidence="2 3">
    <name type="scientific">Cucurbita moschata</name>
    <name type="common">Winter crookneck squash</name>
    <name type="synonym">Cucurbita pepo var. moschata</name>
    <dbReference type="NCBI Taxonomy" id="3662"/>
    <lineage>
        <taxon>Eukaryota</taxon>
        <taxon>Viridiplantae</taxon>
        <taxon>Streptophyta</taxon>
        <taxon>Embryophyta</taxon>
        <taxon>Tracheophyta</taxon>
        <taxon>Spermatophyta</taxon>
        <taxon>Magnoliopsida</taxon>
        <taxon>eudicotyledons</taxon>
        <taxon>Gunneridae</taxon>
        <taxon>Pentapetalae</taxon>
        <taxon>rosids</taxon>
        <taxon>fabids</taxon>
        <taxon>Cucurbitales</taxon>
        <taxon>Cucurbitaceae</taxon>
        <taxon>Cucurbiteae</taxon>
        <taxon>Cucurbita</taxon>
    </lineage>
</organism>
<gene>
    <name evidence="3" type="primary">LOC111457175</name>
</gene>
<dbReference type="AlphaFoldDB" id="A0A6J1GT17"/>
<keyword evidence="2" id="KW-1185">Reference proteome</keyword>
<evidence type="ECO:0000256" key="1">
    <source>
        <dbReference type="ARBA" id="ARBA00034773"/>
    </source>
</evidence>
<dbReference type="GO" id="GO:0010150">
    <property type="term" value="P:leaf senescence"/>
    <property type="evidence" value="ECO:0007669"/>
    <property type="project" value="UniProtKB-ARBA"/>
</dbReference>
<dbReference type="RefSeq" id="XP_022955108.1">
    <property type="nucleotide sequence ID" value="XM_023099340.1"/>
</dbReference>
<protein>
    <submittedName>
        <fullName evidence="3">Uncharacterized protein LOC111457175</fullName>
    </submittedName>
</protein>
<reference evidence="3" key="1">
    <citation type="submission" date="2025-08" db="UniProtKB">
        <authorList>
            <consortium name="RefSeq"/>
        </authorList>
    </citation>
    <scope>IDENTIFICATION</scope>
    <source>
        <tissue evidence="3">Young leaves</tissue>
    </source>
</reference>
<dbReference type="GeneID" id="111457175"/>
<proteinExistence type="inferred from homology"/>
<dbReference type="PANTHER" id="PTHR33083:SF49">
    <property type="entry name" value="SENESCENCE REGULATOR"/>
    <property type="match status" value="1"/>
</dbReference>
<dbReference type="KEGG" id="cmos:111457175"/>
<dbReference type="Proteomes" id="UP000504609">
    <property type="component" value="Unplaced"/>
</dbReference>
<dbReference type="InterPro" id="IPR007608">
    <property type="entry name" value="Senescence_reg_S40"/>
</dbReference>
<comment type="similarity">
    <text evidence="1">Belongs to the senescence regulator S40 family.</text>
</comment>
<sequence>MAEEFQESEVIFSDRDRCRYLHREDGGGFGGEDHLNFNCRRGMAAAPRSCKYHNRTVREGGWQSNKEMASSLPVGIPDIIGRRMVEEDDEMDEEEMVPPHVVAERRVARKMAFSVCTGNGRTLKGRDLSRVRNSILRMTGFLET</sequence>
<dbReference type="Pfam" id="PF04520">
    <property type="entry name" value="Senescence_reg"/>
    <property type="match status" value="1"/>
</dbReference>
<accession>A0A6J1GT17</accession>
<evidence type="ECO:0000313" key="3">
    <source>
        <dbReference type="RefSeq" id="XP_022955108.1"/>
    </source>
</evidence>